<dbReference type="STRING" id="692418.SAMN04488029_2707"/>
<dbReference type="InterPro" id="IPR035386">
    <property type="entry name" value="Arm-DNA-bind_5"/>
</dbReference>
<dbReference type="Gene3D" id="1.10.443.10">
    <property type="entry name" value="Intergrase catalytic core"/>
    <property type="match status" value="1"/>
</dbReference>
<dbReference type="Proteomes" id="UP000192472">
    <property type="component" value="Unassembled WGS sequence"/>
</dbReference>
<dbReference type="EMBL" id="FWYF01000003">
    <property type="protein sequence ID" value="SMD36085.1"/>
    <property type="molecule type" value="Genomic_DNA"/>
</dbReference>
<sequence length="386" mass="45466">MLQYGLIHNRKGIIGKDGKALIQIRAYDRKRYKYLSTEIRIEPKQWDKEKMKVTPNHAQYIKLNRVLESKITRLEDYEISLASQGKECSLTMIEQFHLNGKVTITFNEFVDYELKNSTLSSGTIRQQKVFYNKLNEFSPNTVFSQLDYDFCCRFEKFLVDKKLHQNSIAKEFKNFKKFVNLAVAKDYMELGKNPFLKYKVKSVPSKKIHLTSEELNRIEELEFTDWEFKNARDIYLFGAYTGLRYGDISSLKKSDIIKLEDGSWNLDIRMRKTSNLLLLPLHKLFNGRPKELIQKHSELHKHSEKCFKCFSNEHQNRLLKLIAKLAKIDKRLAFHSSRHSFGTNLLNHGICIEVVQGLMGHTKIQQTQEYAQLLNISVNRELDRIW</sequence>
<accession>A0A1W2GHF1</accession>
<organism evidence="5 6">
    <name type="scientific">Reichenbachiella faecimaris</name>
    <dbReference type="NCBI Taxonomy" id="692418"/>
    <lineage>
        <taxon>Bacteria</taxon>
        <taxon>Pseudomonadati</taxon>
        <taxon>Bacteroidota</taxon>
        <taxon>Cytophagia</taxon>
        <taxon>Cytophagales</taxon>
        <taxon>Reichenbachiellaceae</taxon>
        <taxon>Reichenbachiella</taxon>
    </lineage>
</organism>
<reference evidence="5 6" key="1">
    <citation type="submission" date="2017-04" db="EMBL/GenBank/DDBJ databases">
        <authorList>
            <person name="Afonso C.L."/>
            <person name="Miller P.J."/>
            <person name="Scott M.A."/>
            <person name="Spackman E."/>
            <person name="Goraichik I."/>
            <person name="Dimitrov K.M."/>
            <person name="Suarez D.L."/>
            <person name="Swayne D.E."/>
        </authorList>
    </citation>
    <scope>NUCLEOTIDE SEQUENCE [LARGE SCALE GENOMIC DNA]</scope>
    <source>
        <strain evidence="5 6">DSM 26133</strain>
    </source>
</reference>
<evidence type="ECO:0000256" key="3">
    <source>
        <dbReference type="ARBA" id="ARBA00023172"/>
    </source>
</evidence>
<evidence type="ECO:0000313" key="6">
    <source>
        <dbReference type="Proteomes" id="UP000192472"/>
    </source>
</evidence>
<dbReference type="InterPro" id="IPR010998">
    <property type="entry name" value="Integrase_recombinase_N"/>
</dbReference>
<dbReference type="OrthoDB" id="1493636at2"/>
<evidence type="ECO:0000313" key="5">
    <source>
        <dbReference type="EMBL" id="SMD36085.1"/>
    </source>
</evidence>
<comment type="similarity">
    <text evidence="1">Belongs to the 'phage' integrase family.</text>
</comment>
<dbReference type="InterPro" id="IPR002104">
    <property type="entry name" value="Integrase_catalytic"/>
</dbReference>
<dbReference type="GO" id="GO:0003677">
    <property type="term" value="F:DNA binding"/>
    <property type="evidence" value="ECO:0007669"/>
    <property type="project" value="UniProtKB-KW"/>
</dbReference>
<dbReference type="AlphaFoldDB" id="A0A1W2GHF1"/>
<dbReference type="PANTHER" id="PTHR30349:SF64">
    <property type="entry name" value="PROPHAGE INTEGRASE INTD-RELATED"/>
    <property type="match status" value="1"/>
</dbReference>
<keyword evidence="6" id="KW-1185">Reference proteome</keyword>
<dbReference type="Pfam" id="PF00589">
    <property type="entry name" value="Phage_integrase"/>
    <property type="match status" value="1"/>
</dbReference>
<keyword evidence="2" id="KW-0238">DNA-binding</keyword>
<name>A0A1W2GHF1_REIFA</name>
<evidence type="ECO:0000256" key="2">
    <source>
        <dbReference type="ARBA" id="ARBA00023125"/>
    </source>
</evidence>
<gene>
    <name evidence="5" type="ORF">SAMN04488029_2707</name>
</gene>
<dbReference type="InterPro" id="IPR025269">
    <property type="entry name" value="SAM-like_dom"/>
</dbReference>
<dbReference type="InterPro" id="IPR011010">
    <property type="entry name" value="DNA_brk_join_enz"/>
</dbReference>
<feature type="domain" description="Tyr recombinase" evidence="4">
    <location>
        <begin position="205"/>
        <end position="384"/>
    </location>
</feature>
<evidence type="ECO:0000256" key="1">
    <source>
        <dbReference type="ARBA" id="ARBA00008857"/>
    </source>
</evidence>
<dbReference type="CDD" id="cd01185">
    <property type="entry name" value="INTN1_C_like"/>
    <property type="match status" value="1"/>
</dbReference>
<dbReference type="InterPro" id="IPR050090">
    <property type="entry name" value="Tyrosine_recombinase_XerCD"/>
</dbReference>
<keyword evidence="3" id="KW-0233">DNA recombination</keyword>
<dbReference type="Gene3D" id="1.10.150.130">
    <property type="match status" value="1"/>
</dbReference>
<evidence type="ECO:0000259" key="4">
    <source>
        <dbReference type="PROSITE" id="PS51898"/>
    </source>
</evidence>
<dbReference type="SUPFAM" id="SSF56349">
    <property type="entry name" value="DNA breaking-rejoining enzymes"/>
    <property type="match status" value="1"/>
</dbReference>
<dbReference type="GO" id="GO:0015074">
    <property type="term" value="P:DNA integration"/>
    <property type="evidence" value="ECO:0007669"/>
    <property type="project" value="InterPro"/>
</dbReference>
<dbReference type="Pfam" id="PF17293">
    <property type="entry name" value="Arm-DNA-bind_5"/>
    <property type="match status" value="1"/>
</dbReference>
<proteinExistence type="inferred from homology"/>
<dbReference type="InterPro" id="IPR013762">
    <property type="entry name" value="Integrase-like_cat_sf"/>
</dbReference>
<dbReference type="Pfam" id="PF13102">
    <property type="entry name" value="Phage_int_SAM_5"/>
    <property type="match status" value="1"/>
</dbReference>
<dbReference type="PROSITE" id="PS51898">
    <property type="entry name" value="TYR_RECOMBINASE"/>
    <property type="match status" value="1"/>
</dbReference>
<dbReference type="PANTHER" id="PTHR30349">
    <property type="entry name" value="PHAGE INTEGRASE-RELATED"/>
    <property type="match status" value="1"/>
</dbReference>
<dbReference type="GO" id="GO:0006310">
    <property type="term" value="P:DNA recombination"/>
    <property type="evidence" value="ECO:0007669"/>
    <property type="project" value="UniProtKB-KW"/>
</dbReference>
<protein>
    <submittedName>
        <fullName evidence="5">Site-specific recombinase XerD</fullName>
    </submittedName>
</protein>
<dbReference type="RefSeq" id="WP_084373373.1">
    <property type="nucleotide sequence ID" value="NZ_FWYF01000003.1"/>
</dbReference>